<dbReference type="NCBIfam" id="NF009489">
    <property type="entry name" value="PRK12851.1"/>
    <property type="match status" value="1"/>
</dbReference>
<reference evidence="9" key="1">
    <citation type="submission" date="2017-09" db="EMBL/GenBank/DDBJ databases">
        <title>Depth-based differentiation of microbial function through sediment-hosted aquifers and enrichment of novel symbionts in the deep terrestrial subsurface.</title>
        <authorList>
            <person name="Probst A.J."/>
            <person name="Ladd B."/>
            <person name="Jarett J.K."/>
            <person name="Geller-Mcgrath D.E."/>
            <person name="Sieber C.M.K."/>
            <person name="Emerson J.B."/>
            <person name="Anantharaman K."/>
            <person name="Thomas B.C."/>
            <person name="Malmstrom R."/>
            <person name="Stieglmeier M."/>
            <person name="Klingl A."/>
            <person name="Woyke T."/>
            <person name="Ryan C.M."/>
            <person name="Banfield J.F."/>
        </authorList>
    </citation>
    <scope>NUCLEOTIDE SEQUENCE [LARGE SCALE GENOMIC DNA]</scope>
</reference>
<sequence>MANGKRIVYGDQARKALLKGLNALADAVIVTLGPKGRNVTIAEEYGAQRVTKDGVTVAKEITLKDPLQNVGAKMIVEAATKTNDKAGDGTTTATLLAKVIANEGFRYVMSGANPMDVKKGLEKGVEAVVEALKKQAKPIEGKDGIAQVAAISANNDKELGDLIAAVMHKVGKDGVITVEEGKAFTDQIDYVEGMQFDKGYLSPYFVTDTNKLEAVYEDVSIFITDKKISNVQEITPVLEKVMQAGNKPLLIIADDLDNQALATLLLNRLRGVIRVVAVKAPGFGDRRKEMLKDIAILTGAQVITEELGRKIDSVELTDLGQAKKIIVTKDATTIVDGAGEKAAMKGRIEEIKGAIEVTTSDYDKEKLQERLAKLSGGVAVIKVGAASEVELKEKKDRIDDALNATRAAIEEGIVAGGGVAYFDAAEALLKVKVDNQDQQFGLDILKKALHSPVRQIALNAGAEPGVIEAKTGKGMGYDAKNDKYVDMIKEGIIDPVKVARLALTYAASVANMILTTEAVIVEEKEKQGPPPPPGMDDG</sequence>
<evidence type="ECO:0000256" key="2">
    <source>
        <dbReference type="ARBA" id="ARBA00022741"/>
    </source>
</evidence>
<evidence type="ECO:0000313" key="9">
    <source>
        <dbReference type="Proteomes" id="UP000228952"/>
    </source>
</evidence>
<dbReference type="GO" id="GO:0042026">
    <property type="term" value="P:protein refolding"/>
    <property type="evidence" value="ECO:0007669"/>
    <property type="project" value="InterPro"/>
</dbReference>
<comment type="function">
    <text evidence="7">Together with its co-chaperonin GroES, plays an essential role in assisting protein folding. The GroEL-GroES system forms a nano-cage that allows encapsulation of the non-native substrate proteins and provides a physical environment optimized to promote and accelerate protein folding.</text>
</comment>
<evidence type="ECO:0000256" key="6">
    <source>
        <dbReference type="RuleBase" id="RU000418"/>
    </source>
</evidence>
<evidence type="ECO:0000256" key="1">
    <source>
        <dbReference type="ARBA" id="ARBA00006607"/>
    </source>
</evidence>
<accession>A0A2M7W1F0</accession>
<dbReference type="InterPro" id="IPR002423">
    <property type="entry name" value="Cpn60/GroEL/TCP-1"/>
</dbReference>
<dbReference type="NCBIfam" id="NF000592">
    <property type="entry name" value="PRK00013.1"/>
    <property type="match status" value="1"/>
</dbReference>
<comment type="subunit">
    <text evidence="7">Forms a cylinder of 14 subunits composed of two heptameric rings stacked back-to-back. Interacts with the co-chaperonin GroES.</text>
</comment>
<keyword evidence="5" id="KW-0413">Isomerase</keyword>
<dbReference type="Gene3D" id="3.30.260.10">
    <property type="entry name" value="TCP-1-like chaperonin intermediate domain"/>
    <property type="match status" value="1"/>
</dbReference>
<dbReference type="SUPFAM" id="SSF48592">
    <property type="entry name" value="GroEL equatorial domain-like"/>
    <property type="match status" value="1"/>
</dbReference>
<dbReference type="SUPFAM" id="SSF54849">
    <property type="entry name" value="GroEL-intermediate domain like"/>
    <property type="match status" value="1"/>
</dbReference>
<dbReference type="InterPro" id="IPR018370">
    <property type="entry name" value="Chaperonin_Cpn60_CS"/>
</dbReference>
<dbReference type="CDD" id="cd03344">
    <property type="entry name" value="GroEL"/>
    <property type="match status" value="1"/>
</dbReference>
<dbReference type="GO" id="GO:0016853">
    <property type="term" value="F:isomerase activity"/>
    <property type="evidence" value="ECO:0007669"/>
    <property type="project" value="UniProtKB-KW"/>
</dbReference>
<dbReference type="EMBL" id="PFQB01000093">
    <property type="protein sequence ID" value="PJA13214.1"/>
    <property type="molecule type" value="Genomic_DNA"/>
</dbReference>
<keyword evidence="4" id="KW-0143">Chaperone</keyword>
<dbReference type="Pfam" id="PF00118">
    <property type="entry name" value="Cpn60_TCP1"/>
    <property type="match status" value="1"/>
</dbReference>
<keyword evidence="3" id="KW-0067">ATP-binding</keyword>
<dbReference type="InterPro" id="IPR027410">
    <property type="entry name" value="TCP-1-like_intermed_sf"/>
</dbReference>
<feature type="non-terminal residue" evidence="8">
    <location>
        <position position="538"/>
    </location>
</feature>
<dbReference type="Proteomes" id="UP000228952">
    <property type="component" value="Unassembled WGS sequence"/>
</dbReference>
<dbReference type="PANTHER" id="PTHR45633">
    <property type="entry name" value="60 KDA HEAT SHOCK PROTEIN, MITOCHONDRIAL"/>
    <property type="match status" value="1"/>
</dbReference>
<evidence type="ECO:0000313" key="8">
    <source>
        <dbReference type="EMBL" id="PJA13214.1"/>
    </source>
</evidence>
<protein>
    <recommendedName>
        <fullName evidence="7">60 kDa chaperonin</fullName>
    </recommendedName>
</protein>
<dbReference type="InterPro" id="IPR001844">
    <property type="entry name" value="Cpn60/GroEL"/>
</dbReference>
<dbReference type="GO" id="GO:0005524">
    <property type="term" value="F:ATP binding"/>
    <property type="evidence" value="ECO:0007669"/>
    <property type="project" value="UniProtKB-KW"/>
</dbReference>
<comment type="similarity">
    <text evidence="1 6">Belongs to the chaperonin (HSP60) family.</text>
</comment>
<dbReference type="InterPro" id="IPR027409">
    <property type="entry name" value="GroEL-like_apical_dom_sf"/>
</dbReference>
<dbReference type="NCBIfam" id="NF009487">
    <property type="entry name" value="PRK12849.1"/>
    <property type="match status" value="1"/>
</dbReference>
<evidence type="ECO:0000256" key="4">
    <source>
        <dbReference type="ARBA" id="ARBA00023186"/>
    </source>
</evidence>
<dbReference type="HAMAP" id="MF_00600">
    <property type="entry name" value="CH60"/>
    <property type="match status" value="1"/>
</dbReference>
<dbReference type="PROSITE" id="PS00296">
    <property type="entry name" value="CHAPERONINS_CPN60"/>
    <property type="match status" value="1"/>
</dbReference>
<dbReference type="GO" id="GO:0140662">
    <property type="term" value="F:ATP-dependent protein folding chaperone"/>
    <property type="evidence" value="ECO:0007669"/>
    <property type="project" value="InterPro"/>
</dbReference>
<dbReference type="InterPro" id="IPR027413">
    <property type="entry name" value="GROEL-like_equatorial_sf"/>
</dbReference>
<organism evidence="8 9">
    <name type="scientific">Candidatus Dojkabacteria bacterium CG_4_10_14_0_2_um_filter_Dojkabacteria_WS6_41_15</name>
    <dbReference type="NCBI Taxonomy" id="2014249"/>
    <lineage>
        <taxon>Bacteria</taxon>
        <taxon>Candidatus Dojkabacteria</taxon>
    </lineage>
</organism>
<keyword evidence="2" id="KW-0547">Nucleotide-binding</keyword>
<dbReference type="NCBIfam" id="TIGR02348">
    <property type="entry name" value="GroEL"/>
    <property type="match status" value="1"/>
</dbReference>
<dbReference type="Gene3D" id="3.50.7.10">
    <property type="entry name" value="GroEL"/>
    <property type="match status" value="1"/>
</dbReference>
<dbReference type="AlphaFoldDB" id="A0A2M7W1F0"/>
<dbReference type="Gene3D" id="1.10.560.10">
    <property type="entry name" value="GroEL-like equatorial domain"/>
    <property type="match status" value="1"/>
</dbReference>
<evidence type="ECO:0000256" key="3">
    <source>
        <dbReference type="ARBA" id="ARBA00022840"/>
    </source>
</evidence>
<dbReference type="SUPFAM" id="SSF52029">
    <property type="entry name" value="GroEL apical domain-like"/>
    <property type="match status" value="1"/>
</dbReference>
<name>A0A2M7W1F0_9BACT</name>
<evidence type="ECO:0000256" key="5">
    <source>
        <dbReference type="ARBA" id="ARBA00023235"/>
    </source>
</evidence>
<comment type="caution">
    <text evidence="8">The sequence shown here is derived from an EMBL/GenBank/DDBJ whole genome shotgun (WGS) entry which is preliminary data.</text>
</comment>
<proteinExistence type="inferred from homology"/>
<evidence type="ECO:0000256" key="7">
    <source>
        <dbReference type="RuleBase" id="RU000419"/>
    </source>
</evidence>
<dbReference type="FunFam" id="3.50.7.10:FF:000001">
    <property type="entry name" value="60 kDa chaperonin"/>
    <property type="match status" value="1"/>
</dbReference>
<dbReference type="NCBIfam" id="NF009488">
    <property type="entry name" value="PRK12850.1"/>
    <property type="match status" value="1"/>
</dbReference>
<dbReference type="PRINTS" id="PR00298">
    <property type="entry name" value="CHAPERONIN60"/>
</dbReference>
<gene>
    <name evidence="8" type="primary">groL</name>
    <name evidence="8" type="ORF">COX64_03605</name>
</gene>